<dbReference type="EMBL" id="BART01010160">
    <property type="protein sequence ID" value="GAG85901.1"/>
    <property type="molecule type" value="Genomic_DNA"/>
</dbReference>
<feature type="transmembrane region" description="Helical" evidence="1">
    <location>
        <begin position="7"/>
        <end position="29"/>
    </location>
</feature>
<dbReference type="AlphaFoldDB" id="X1CNS4"/>
<evidence type="ECO:0000256" key="1">
    <source>
        <dbReference type="SAM" id="Phobius"/>
    </source>
</evidence>
<protein>
    <recommendedName>
        <fullName evidence="3">DUF1097 domain-containing protein</fullName>
    </recommendedName>
</protein>
<keyword evidence="1" id="KW-1133">Transmembrane helix</keyword>
<proteinExistence type="predicted"/>
<feature type="transmembrane region" description="Helical" evidence="1">
    <location>
        <begin position="83"/>
        <end position="102"/>
    </location>
</feature>
<organism evidence="2">
    <name type="scientific">marine sediment metagenome</name>
    <dbReference type="NCBI Taxonomy" id="412755"/>
    <lineage>
        <taxon>unclassified sequences</taxon>
        <taxon>metagenomes</taxon>
        <taxon>ecological metagenomes</taxon>
    </lineage>
</organism>
<comment type="caution">
    <text evidence="2">The sequence shown here is derived from an EMBL/GenBank/DDBJ whole genome shotgun (WGS) entry which is preliminary data.</text>
</comment>
<name>X1CNS4_9ZZZZ</name>
<keyword evidence="1" id="KW-0812">Transmembrane</keyword>
<evidence type="ECO:0008006" key="3">
    <source>
        <dbReference type="Google" id="ProtNLM"/>
    </source>
</evidence>
<sequence>MNKRKIIVGILFGLVAGIIDVIPMIIMGLTLDACLSAFFMWIISGFLISTSDLEFYPILKGIVISALLFVPVGIMIAFAEPLFLIQIIITLVILGSFLGFCIERYGSQKE</sequence>
<reference evidence="2" key="1">
    <citation type="journal article" date="2014" name="Front. Microbiol.">
        <title>High frequency of phylogenetically diverse reductive dehalogenase-homologous genes in deep subseafloor sedimentary metagenomes.</title>
        <authorList>
            <person name="Kawai M."/>
            <person name="Futagami T."/>
            <person name="Toyoda A."/>
            <person name="Takaki Y."/>
            <person name="Nishi S."/>
            <person name="Hori S."/>
            <person name="Arai W."/>
            <person name="Tsubouchi T."/>
            <person name="Morono Y."/>
            <person name="Uchiyama I."/>
            <person name="Ito T."/>
            <person name="Fujiyama A."/>
            <person name="Inagaki F."/>
            <person name="Takami H."/>
        </authorList>
    </citation>
    <scope>NUCLEOTIDE SEQUENCE</scope>
    <source>
        <strain evidence="2">Expedition CK06-06</strain>
    </source>
</reference>
<accession>X1CNS4</accession>
<evidence type="ECO:0000313" key="2">
    <source>
        <dbReference type="EMBL" id="GAG85901.1"/>
    </source>
</evidence>
<feature type="transmembrane region" description="Helical" evidence="1">
    <location>
        <begin position="58"/>
        <end position="77"/>
    </location>
</feature>
<gene>
    <name evidence="2" type="ORF">S01H4_22237</name>
</gene>
<feature type="transmembrane region" description="Helical" evidence="1">
    <location>
        <begin position="35"/>
        <end position="51"/>
    </location>
</feature>
<keyword evidence="1" id="KW-0472">Membrane</keyword>